<dbReference type="Pfam" id="PF00294">
    <property type="entry name" value="PfkB"/>
    <property type="match status" value="1"/>
</dbReference>
<keyword evidence="2" id="KW-0808">Transferase</keyword>
<dbReference type="OrthoDB" id="9813569at2"/>
<dbReference type="Gene3D" id="3.40.1190.20">
    <property type="match status" value="1"/>
</dbReference>
<gene>
    <name evidence="5" type="ORF">FM042_05845</name>
</gene>
<dbReference type="GO" id="GO:0016301">
    <property type="term" value="F:kinase activity"/>
    <property type="evidence" value="ECO:0007669"/>
    <property type="project" value="UniProtKB-KW"/>
</dbReference>
<dbReference type="PANTHER" id="PTHR43320:SF3">
    <property type="entry name" value="CARBOHYDRATE KINASE PFKB DOMAIN-CONTAINING PROTEIN"/>
    <property type="match status" value="1"/>
</dbReference>
<dbReference type="Proteomes" id="UP000320359">
    <property type="component" value="Unassembled WGS sequence"/>
</dbReference>
<feature type="domain" description="Carbohydrate kinase PfkB" evidence="4">
    <location>
        <begin position="38"/>
        <end position="319"/>
    </location>
</feature>
<keyword evidence="6" id="KW-1185">Reference proteome</keyword>
<evidence type="ECO:0000256" key="3">
    <source>
        <dbReference type="ARBA" id="ARBA00022777"/>
    </source>
</evidence>
<reference evidence="5 6" key="1">
    <citation type="submission" date="2019-07" db="EMBL/GenBank/DDBJ databases">
        <authorList>
            <person name="Yang M."/>
            <person name="Zhao D."/>
            <person name="Xiang H."/>
        </authorList>
    </citation>
    <scope>NUCLEOTIDE SEQUENCE [LARGE SCALE GENOMIC DNA]</scope>
    <source>
        <strain evidence="5 6">IM1326</strain>
    </source>
</reference>
<evidence type="ECO:0000256" key="2">
    <source>
        <dbReference type="ARBA" id="ARBA00022679"/>
    </source>
</evidence>
<dbReference type="InterPro" id="IPR002173">
    <property type="entry name" value="Carboh/pur_kinase_PfkB_CS"/>
</dbReference>
<dbReference type="InterPro" id="IPR052700">
    <property type="entry name" value="Carb_kinase_PfkB-like"/>
</dbReference>
<dbReference type="PROSITE" id="PS00584">
    <property type="entry name" value="PFKB_KINASES_2"/>
    <property type="match status" value="1"/>
</dbReference>
<dbReference type="CDD" id="cd01168">
    <property type="entry name" value="adenosine_kinase"/>
    <property type="match status" value="1"/>
</dbReference>
<dbReference type="RefSeq" id="WP_143235252.1">
    <property type="nucleotide sequence ID" value="NZ_VJWL01000001.1"/>
</dbReference>
<evidence type="ECO:0000313" key="6">
    <source>
        <dbReference type="Proteomes" id="UP000320359"/>
    </source>
</evidence>
<dbReference type="SUPFAM" id="SSF53613">
    <property type="entry name" value="Ribokinase-like"/>
    <property type="match status" value="1"/>
</dbReference>
<accession>A0A552X5Q1</accession>
<comment type="similarity">
    <text evidence="1">Belongs to the carbohydrate kinase PfkB family.</text>
</comment>
<evidence type="ECO:0000259" key="4">
    <source>
        <dbReference type="Pfam" id="PF00294"/>
    </source>
</evidence>
<proteinExistence type="inferred from homology"/>
<dbReference type="InterPro" id="IPR029056">
    <property type="entry name" value="Ribokinase-like"/>
</dbReference>
<protein>
    <submittedName>
        <fullName evidence="5">Adenosine kinase</fullName>
    </submittedName>
</protein>
<dbReference type="PANTHER" id="PTHR43320">
    <property type="entry name" value="SUGAR KINASE"/>
    <property type="match status" value="1"/>
</dbReference>
<dbReference type="InterPro" id="IPR011611">
    <property type="entry name" value="PfkB_dom"/>
</dbReference>
<comment type="caution">
    <text evidence="5">The sequence shown here is derived from an EMBL/GenBank/DDBJ whole genome shotgun (WGS) entry which is preliminary data.</text>
</comment>
<dbReference type="AlphaFoldDB" id="A0A552X5Q1"/>
<sequence length="344" mass="37705">MKSYDVVGVGNALVDQEFKVTDEFLAAHRIEKSIMTLLDEAQQQLLLKELHKQFKLEKRAGGGSAANSLVAFSQFGGKAFYCCKVANDDDGNFYQEDLERAGVKTHLVKQDNDGHTGKCVVMVTPDAERTMCTFLGITIDFSTDELEDAVVADSHYLYVEGYLATSEIARNAVQKARTIAEENNTKIALTFSDSSMVKYYKEGLDEFLQAGVEVLFCNQEEAELYTGIEGLEPAMDKLLDYAKQVVITRGKHGALIGTRERRIQVPGFKVEAIDTNGAGDMFAGAYLYGITQGLTPAQAGTLASRAAAEVVSHYGPRLTTERQQELLAELNLTQDVDVAQAQAN</sequence>
<name>A0A552X5Q1_9GAMM</name>
<dbReference type="EMBL" id="VJWL01000001">
    <property type="protein sequence ID" value="TRW50351.1"/>
    <property type="molecule type" value="Genomic_DNA"/>
</dbReference>
<keyword evidence="3 5" id="KW-0418">Kinase</keyword>
<evidence type="ECO:0000256" key="1">
    <source>
        <dbReference type="ARBA" id="ARBA00010688"/>
    </source>
</evidence>
<evidence type="ECO:0000313" key="5">
    <source>
        <dbReference type="EMBL" id="TRW50351.1"/>
    </source>
</evidence>
<organism evidence="5 6">
    <name type="scientific">Aliidiomarina halalkaliphila</name>
    <dbReference type="NCBI Taxonomy" id="2593535"/>
    <lineage>
        <taxon>Bacteria</taxon>
        <taxon>Pseudomonadati</taxon>
        <taxon>Pseudomonadota</taxon>
        <taxon>Gammaproteobacteria</taxon>
        <taxon>Alteromonadales</taxon>
        <taxon>Idiomarinaceae</taxon>
        <taxon>Aliidiomarina</taxon>
    </lineage>
</organism>